<dbReference type="GO" id="GO:0016787">
    <property type="term" value="F:hydrolase activity"/>
    <property type="evidence" value="ECO:0007669"/>
    <property type="project" value="UniProtKB-KW"/>
</dbReference>
<organism evidence="2 3">
    <name type="scientific">Sphingobacterium suaedae</name>
    <dbReference type="NCBI Taxonomy" id="1686402"/>
    <lineage>
        <taxon>Bacteria</taxon>
        <taxon>Pseudomonadati</taxon>
        <taxon>Bacteroidota</taxon>
        <taxon>Sphingobacteriia</taxon>
        <taxon>Sphingobacteriales</taxon>
        <taxon>Sphingobacteriaceae</taxon>
        <taxon>Sphingobacterium</taxon>
    </lineage>
</organism>
<feature type="domain" description="AB hydrolase-1" evidence="1">
    <location>
        <begin position="41"/>
        <end position="159"/>
    </location>
</feature>
<dbReference type="Gene3D" id="3.40.50.1820">
    <property type="entry name" value="alpha/beta hydrolase"/>
    <property type="match status" value="1"/>
</dbReference>
<protein>
    <submittedName>
        <fullName evidence="2">Alpha/beta fold hydrolase</fullName>
    </submittedName>
</protein>
<dbReference type="PRINTS" id="PR00111">
    <property type="entry name" value="ABHYDROLASE"/>
</dbReference>
<dbReference type="RefSeq" id="WP_380900770.1">
    <property type="nucleotide sequence ID" value="NZ_JBHUEG010000007.1"/>
</dbReference>
<gene>
    <name evidence="2" type="ORF">ACFSR5_03505</name>
</gene>
<accession>A0ABW5KD36</accession>
<evidence type="ECO:0000259" key="1">
    <source>
        <dbReference type="Pfam" id="PF00561"/>
    </source>
</evidence>
<dbReference type="Pfam" id="PF00561">
    <property type="entry name" value="Abhydrolase_1"/>
    <property type="match status" value="1"/>
</dbReference>
<dbReference type="InterPro" id="IPR050471">
    <property type="entry name" value="AB_hydrolase"/>
</dbReference>
<sequence>MDTIEKEDSSRKALSLQPAEKGYADVNGIEMYFEVHGDGDPIVLIHGSFMTIPLNWSALIPRLAQDRKVIVAEMQGHGRTEDSQRTFSYEHMADDISALLKHIKVDSADILGYSMGGGVAFQMAIRHPKQVRKLVVLSGTYAHDGWWPDVEASFKHINPKMFDGTPIRAQYDSLRKTPEHFPEFVKKVIQIDLEPYDWSKEAVEIKAPILYIIGDADGVRYEHALSLFKAKGGGKMGDLHGLPASQLAIIPGTTHIGMMHRADLLIPMISEFLESTGKKDIPTF</sequence>
<dbReference type="PANTHER" id="PTHR43433:SF5">
    <property type="entry name" value="AB HYDROLASE-1 DOMAIN-CONTAINING PROTEIN"/>
    <property type="match status" value="1"/>
</dbReference>
<dbReference type="Proteomes" id="UP001597545">
    <property type="component" value="Unassembled WGS sequence"/>
</dbReference>
<keyword evidence="2" id="KW-0378">Hydrolase</keyword>
<dbReference type="PANTHER" id="PTHR43433">
    <property type="entry name" value="HYDROLASE, ALPHA/BETA FOLD FAMILY PROTEIN"/>
    <property type="match status" value="1"/>
</dbReference>
<reference evidence="3" key="1">
    <citation type="journal article" date="2019" name="Int. J. Syst. Evol. Microbiol.">
        <title>The Global Catalogue of Microorganisms (GCM) 10K type strain sequencing project: providing services to taxonomists for standard genome sequencing and annotation.</title>
        <authorList>
            <consortium name="The Broad Institute Genomics Platform"/>
            <consortium name="The Broad Institute Genome Sequencing Center for Infectious Disease"/>
            <person name="Wu L."/>
            <person name="Ma J."/>
        </authorList>
    </citation>
    <scope>NUCLEOTIDE SEQUENCE [LARGE SCALE GENOMIC DNA]</scope>
    <source>
        <strain evidence="3">KCTC 42662</strain>
    </source>
</reference>
<dbReference type="EMBL" id="JBHULR010000003">
    <property type="protein sequence ID" value="MFD2546709.1"/>
    <property type="molecule type" value="Genomic_DNA"/>
</dbReference>
<name>A0ABW5KD36_9SPHI</name>
<comment type="caution">
    <text evidence="2">The sequence shown here is derived from an EMBL/GenBank/DDBJ whole genome shotgun (WGS) entry which is preliminary data.</text>
</comment>
<evidence type="ECO:0000313" key="2">
    <source>
        <dbReference type="EMBL" id="MFD2546709.1"/>
    </source>
</evidence>
<dbReference type="InterPro" id="IPR000073">
    <property type="entry name" value="AB_hydrolase_1"/>
</dbReference>
<evidence type="ECO:0000313" key="3">
    <source>
        <dbReference type="Proteomes" id="UP001597545"/>
    </source>
</evidence>
<keyword evidence="3" id="KW-1185">Reference proteome</keyword>
<dbReference type="SUPFAM" id="SSF53474">
    <property type="entry name" value="alpha/beta-Hydrolases"/>
    <property type="match status" value="1"/>
</dbReference>
<proteinExistence type="predicted"/>
<dbReference type="InterPro" id="IPR029058">
    <property type="entry name" value="AB_hydrolase_fold"/>
</dbReference>